<dbReference type="PANTHER" id="PTHR43630">
    <property type="entry name" value="POLY-BETA-1,6-N-ACETYL-D-GLUCOSAMINE SYNTHASE"/>
    <property type="match status" value="1"/>
</dbReference>
<evidence type="ECO:0000256" key="1">
    <source>
        <dbReference type="ARBA" id="ARBA00022676"/>
    </source>
</evidence>
<dbReference type="KEGG" id="abri:DFR85_04410"/>
<reference evidence="5 6" key="1">
    <citation type="submission" date="2018-05" db="EMBL/GenBank/DDBJ databases">
        <title>Complete Genome Sequences of Extremely Thermoacidophilic, Metal-Mobilizing Type-Strain Members of the Archaeal Family Sulfolobaceae: Acidianus brierleyi DSM-1651T, Acidianus sulfidivorans DSM-18786T, Metallosphaera hakonensis DSM-7519T, and Metallosphaera prunae DSM-10039T.</title>
        <authorList>
            <person name="Counts J.A."/>
            <person name="Kelly R.M."/>
        </authorList>
    </citation>
    <scope>NUCLEOTIDE SEQUENCE [LARGE SCALE GENOMIC DNA]</scope>
    <source>
        <strain evidence="5 6">DSM 1651</strain>
    </source>
</reference>
<dbReference type="RefSeq" id="WP_110269859.1">
    <property type="nucleotide sequence ID" value="NZ_CP029289.2"/>
</dbReference>
<protein>
    <submittedName>
        <fullName evidence="5">Glycosyl transferase family 2</fullName>
    </submittedName>
</protein>
<feature type="domain" description="Glycosyltransferase 2-like" evidence="4">
    <location>
        <begin position="44"/>
        <end position="196"/>
    </location>
</feature>
<dbReference type="OrthoDB" id="43988at2157"/>
<evidence type="ECO:0000256" key="3">
    <source>
        <dbReference type="SAM" id="Phobius"/>
    </source>
</evidence>
<keyword evidence="6" id="KW-1185">Reference proteome</keyword>
<keyword evidence="3" id="KW-0812">Transmembrane</keyword>
<keyword evidence="3" id="KW-0472">Membrane</keyword>
<keyword evidence="1" id="KW-0328">Glycosyltransferase</keyword>
<dbReference type="GO" id="GO:0016757">
    <property type="term" value="F:glycosyltransferase activity"/>
    <property type="evidence" value="ECO:0007669"/>
    <property type="project" value="UniProtKB-KW"/>
</dbReference>
<evidence type="ECO:0000256" key="2">
    <source>
        <dbReference type="ARBA" id="ARBA00022679"/>
    </source>
</evidence>
<dbReference type="InterPro" id="IPR001173">
    <property type="entry name" value="Glyco_trans_2-like"/>
</dbReference>
<keyword evidence="2 5" id="KW-0808">Transferase</keyword>
<accession>A0A2U9ID72</accession>
<gene>
    <name evidence="5" type="ORF">DFR85_04410</name>
</gene>
<dbReference type="Gene3D" id="3.90.550.10">
    <property type="entry name" value="Spore Coat Polysaccharide Biosynthesis Protein SpsA, Chain A"/>
    <property type="match status" value="1"/>
</dbReference>
<dbReference type="EMBL" id="CP029289">
    <property type="protein sequence ID" value="AWR93975.1"/>
    <property type="molecule type" value="Genomic_DNA"/>
</dbReference>
<dbReference type="InterPro" id="IPR029044">
    <property type="entry name" value="Nucleotide-diphossugar_trans"/>
</dbReference>
<dbReference type="PANTHER" id="PTHR43630:SF1">
    <property type="entry name" value="POLY-BETA-1,6-N-ACETYL-D-GLUCOSAMINE SYNTHASE"/>
    <property type="match status" value="1"/>
</dbReference>
<proteinExistence type="predicted"/>
<dbReference type="SUPFAM" id="SSF53448">
    <property type="entry name" value="Nucleotide-diphospho-sugar transferases"/>
    <property type="match status" value="1"/>
</dbReference>
<dbReference type="Pfam" id="PF00535">
    <property type="entry name" value="Glycos_transf_2"/>
    <property type="match status" value="1"/>
</dbReference>
<evidence type="ECO:0000259" key="4">
    <source>
        <dbReference type="Pfam" id="PF00535"/>
    </source>
</evidence>
<feature type="transmembrane region" description="Helical" evidence="3">
    <location>
        <begin position="286"/>
        <end position="315"/>
    </location>
</feature>
<keyword evidence="3" id="KW-1133">Transmembrane helix</keyword>
<evidence type="ECO:0000313" key="5">
    <source>
        <dbReference type="EMBL" id="AWR93975.1"/>
    </source>
</evidence>
<organism evidence="5 6">
    <name type="scientific">Acidianus brierleyi</name>
    <dbReference type="NCBI Taxonomy" id="41673"/>
    <lineage>
        <taxon>Archaea</taxon>
        <taxon>Thermoproteota</taxon>
        <taxon>Thermoprotei</taxon>
        <taxon>Sulfolobales</taxon>
        <taxon>Sulfolobaceae</taxon>
        <taxon>Acidianus</taxon>
    </lineage>
</organism>
<name>A0A2U9ID72_9CREN</name>
<dbReference type="GeneID" id="36831372"/>
<dbReference type="AlphaFoldDB" id="A0A2U9ID72"/>
<dbReference type="Proteomes" id="UP000248044">
    <property type="component" value="Chromosome"/>
</dbReference>
<sequence length="353" mass="40108">MLEFLIAGLLLLIIHFGEPVYYFMYVKGNKLNISPVYSEPPKVSIIIPTYNEGDKIREKIKNVLDSYPNDYMEILVVDSSNDGTDEIVKTMGIPQIRIIKEEKRKGKIFAVKEGIRNAKNNLVIITDADAIWENPLINAVKFLGGEIGAVSCIKSANSETENAYRNFYNVIRLGESAIFATPIFHGEMTAFRKDIINDKDLPNVGADDSTIATLTAIKGFRAICVKDFLAKEIAPKGLDYVSWKMRRGSHLVRHFFRNLSKVLKSNNQYFKKIFVEEFYLHIINPWLLVLGILFLAIGNIEVFSILLILLLISLVSSKTREAIRAWIPNQFFLILAQLFATKGEVLAWKKEKK</sequence>
<evidence type="ECO:0000313" key="6">
    <source>
        <dbReference type="Proteomes" id="UP000248044"/>
    </source>
</evidence>